<name>A0A645AYF9_9ZZZZ</name>
<sequence>MKILIVETEKKPRIAEIDGSLHSMQQVVGGNIEAIYPFEEDVALICNDEGKLNNLPLNRALYHPETHQLYDIISGTFFIFAAPPDEENLILLRLNNCSIMPSTLNGQNYSLALTVL</sequence>
<evidence type="ECO:0000259" key="1">
    <source>
        <dbReference type="Pfam" id="PF12957"/>
    </source>
</evidence>
<accession>A0A645AYF9</accession>
<comment type="caution">
    <text evidence="2">The sequence shown here is derived from an EMBL/GenBank/DDBJ whole genome shotgun (WGS) entry which is preliminary data.</text>
</comment>
<protein>
    <recommendedName>
        <fullName evidence="1">DUF3846 domain-containing protein</fullName>
    </recommendedName>
</protein>
<dbReference type="Pfam" id="PF12957">
    <property type="entry name" value="DUF3846"/>
    <property type="match status" value="1"/>
</dbReference>
<reference evidence="2" key="1">
    <citation type="submission" date="2019-08" db="EMBL/GenBank/DDBJ databases">
        <authorList>
            <person name="Kucharzyk K."/>
            <person name="Murdoch R.W."/>
            <person name="Higgins S."/>
            <person name="Loffler F."/>
        </authorList>
    </citation>
    <scope>NUCLEOTIDE SEQUENCE</scope>
</reference>
<dbReference type="AlphaFoldDB" id="A0A645AYF9"/>
<organism evidence="2">
    <name type="scientific">bioreactor metagenome</name>
    <dbReference type="NCBI Taxonomy" id="1076179"/>
    <lineage>
        <taxon>unclassified sequences</taxon>
        <taxon>metagenomes</taxon>
        <taxon>ecological metagenomes</taxon>
    </lineage>
</organism>
<proteinExistence type="predicted"/>
<feature type="domain" description="DUF3846" evidence="1">
    <location>
        <begin position="1"/>
        <end position="90"/>
    </location>
</feature>
<evidence type="ECO:0000313" key="2">
    <source>
        <dbReference type="EMBL" id="MPM55913.1"/>
    </source>
</evidence>
<gene>
    <name evidence="2" type="ORF">SDC9_102711</name>
</gene>
<dbReference type="InterPro" id="IPR024559">
    <property type="entry name" value="DUF3846"/>
</dbReference>
<dbReference type="EMBL" id="VSSQ01015498">
    <property type="protein sequence ID" value="MPM55913.1"/>
    <property type="molecule type" value="Genomic_DNA"/>
</dbReference>